<proteinExistence type="predicted"/>
<gene>
    <name evidence="1" type="ORF">BC008_43450</name>
</gene>
<accession>A0A0V7ZQ94</accession>
<dbReference type="AlphaFoldDB" id="A0A0V7ZQ94"/>
<dbReference type="Proteomes" id="UP000053372">
    <property type="component" value="Unassembled WGS sequence"/>
</dbReference>
<sequence>MTQELLINLSNEDIKPEISVEPQSKSYLQQFSSIVLQVNSGKGFSTVTATKEIRGEKTRGVKKIEFQLFTTDLQEIEAEIAKELELPRRKVRQLLVN</sequence>
<reference evidence="1 2" key="1">
    <citation type="journal article" date="2015" name="Genome Announc.">
        <title>Draft Genome of the Euendolithic (true boring) Cyanobacterium Mastigocoleus testarum strain BC008.</title>
        <authorList>
            <person name="Guida B.S."/>
            <person name="Garcia-Pichel F."/>
        </authorList>
    </citation>
    <scope>NUCLEOTIDE SEQUENCE [LARGE SCALE GENOMIC DNA]</scope>
    <source>
        <strain evidence="1 2">BC008</strain>
    </source>
</reference>
<organism evidence="1 2">
    <name type="scientific">Mastigocoleus testarum BC008</name>
    <dbReference type="NCBI Taxonomy" id="371196"/>
    <lineage>
        <taxon>Bacteria</taxon>
        <taxon>Bacillati</taxon>
        <taxon>Cyanobacteriota</taxon>
        <taxon>Cyanophyceae</taxon>
        <taxon>Nostocales</taxon>
        <taxon>Hapalosiphonaceae</taxon>
        <taxon>Mastigocoleus</taxon>
    </lineage>
</organism>
<protein>
    <submittedName>
        <fullName evidence="1">Uncharacterized protein</fullName>
    </submittedName>
</protein>
<comment type="caution">
    <text evidence="1">The sequence shown here is derived from an EMBL/GenBank/DDBJ whole genome shotgun (WGS) entry which is preliminary data.</text>
</comment>
<evidence type="ECO:0000313" key="1">
    <source>
        <dbReference type="EMBL" id="KST66578.1"/>
    </source>
</evidence>
<name>A0A0V7ZQ94_9CYAN</name>
<evidence type="ECO:0000313" key="2">
    <source>
        <dbReference type="Proteomes" id="UP000053372"/>
    </source>
</evidence>
<dbReference type="EMBL" id="LMTZ01000096">
    <property type="protein sequence ID" value="KST66578.1"/>
    <property type="molecule type" value="Genomic_DNA"/>
</dbReference>
<keyword evidence="2" id="KW-1185">Reference proteome</keyword>